<organism evidence="1 2">
    <name type="scientific">Aquipluma nitroreducens</name>
    <dbReference type="NCBI Taxonomy" id="2010828"/>
    <lineage>
        <taxon>Bacteria</taxon>
        <taxon>Pseudomonadati</taxon>
        <taxon>Bacteroidota</taxon>
        <taxon>Bacteroidia</taxon>
        <taxon>Marinilabiliales</taxon>
        <taxon>Prolixibacteraceae</taxon>
        <taxon>Aquipluma</taxon>
    </lineage>
</organism>
<gene>
    <name evidence="1" type="ORF">AQPE_0242</name>
</gene>
<proteinExistence type="predicted"/>
<sequence length="78" mass="8916">MFDSFFSSDLPISAAKFHQVNIQNIVTHFKNNGILERSRLAQPPFADINDHGIFSLFEDEDQNRIIRIVEQVNNNAIG</sequence>
<name>A0A5K7S3Q7_9BACT</name>
<dbReference type="RefSeq" id="WP_318349209.1">
    <property type="nucleotide sequence ID" value="NZ_AP018694.1"/>
</dbReference>
<dbReference type="KEGG" id="anf:AQPE_0242"/>
<keyword evidence="2" id="KW-1185">Reference proteome</keyword>
<protein>
    <submittedName>
        <fullName evidence="1">Uncharacterized protein</fullName>
    </submittedName>
</protein>
<dbReference type="AlphaFoldDB" id="A0A5K7S3Q7"/>
<dbReference type="EMBL" id="AP018694">
    <property type="protein sequence ID" value="BBE16105.1"/>
    <property type="molecule type" value="Genomic_DNA"/>
</dbReference>
<reference evidence="1" key="1">
    <citation type="journal article" date="2020" name="Int. J. Syst. Evol. Microbiol.">
        <title>Aquipluma nitroreducens gen. nov. sp. nov., a novel facultatively anaerobic bacterium isolated from a freshwater lake.</title>
        <authorList>
            <person name="Watanabe M."/>
            <person name="Kojima H."/>
            <person name="Fukui M."/>
        </authorList>
    </citation>
    <scope>NUCLEOTIDE SEQUENCE</scope>
    <source>
        <strain evidence="1">MeG22</strain>
    </source>
</reference>
<evidence type="ECO:0000313" key="1">
    <source>
        <dbReference type="EMBL" id="BBE16105.1"/>
    </source>
</evidence>
<dbReference type="Proteomes" id="UP001193389">
    <property type="component" value="Chromosome"/>
</dbReference>
<evidence type="ECO:0000313" key="2">
    <source>
        <dbReference type="Proteomes" id="UP001193389"/>
    </source>
</evidence>
<accession>A0A5K7S3Q7</accession>